<dbReference type="PANTHER" id="PTHR17609">
    <property type="entry name" value="HMG DOMAIN-CONTAINING PROTEIN 3"/>
    <property type="match status" value="1"/>
</dbReference>
<dbReference type="PANTHER" id="PTHR17609:SF2">
    <property type="entry name" value="HMG DOMAIN-CONTAINING PROTEIN 3"/>
    <property type="match status" value="1"/>
</dbReference>
<feature type="region of interest" description="Disordered" evidence="2">
    <location>
        <begin position="360"/>
        <end position="403"/>
    </location>
</feature>
<dbReference type="InterPro" id="IPR039598">
    <property type="entry name" value="HMGXB3"/>
</dbReference>
<comment type="caution">
    <text evidence="4">The sequence shown here is derived from an EMBL/GenBank/DDBJ whole genome shotgun (WGS) entry which is preliminary data.</text>
</comment>
<evidence type="ECO:0000256" key="2">
    <source>
        <dbReference type="SAM" id="MobiDB-lite"/>
    </source>
</evidence>
<name>A0ABR0YQ09_HUSHU</name>
<feature type="domain" description="HMG box" evidence="3">
    <location>
        <begin position="50"/>
        <end position="108"/>
    </location>
</feature>
<organism evidence="4 5">
    <name type="scientific">Huso huso</name>
    <name type="common">Beluga</name>
    <name type="synonym">Acipenser huso</name>
    <dbReference type="NCBI Taxonomy" id="61971"/>
    <lineage>
        <taxon>Eukaryota</taxon>
        <taxon>Metazoa</taxon>
        <taxon>Chordata</taxon>
        <taxon>Craniata</taxon>
        <taxon>Vertebrata</taxon>
        <taxon>Euteleostomi</taxon>
        <taxon>Actinopterygii</taxon>
        <taxon>Chondrostei</taxon>
        <taxon>Acipenseriformes</taxon>
        <taxon>Acipenseridae</taxon>
        <taxon>Huso</taxon>
    </lineage>
</organism>
<dbReference type="InterPro" id="IPR009071">
    <property type="entry name" value="HMG_box_dom"/>
</dbReference>
<dbReference type="PROSITE" id="PS50118">
    <property type="entry name" value="HMG_BOX_2"/>
    <property type="match status" value="1"/>
</dbReference>
<dbReference type="CDD" id="cd21981">
    <property type="entry name" value="HMG-box_HMGXB3"/>
    <property type="match status" value="1"/>
</dbReference>
<feature type="compositionally biased region" description="Polar residues" evidence="2">
    <location>
        <begin position="472"/>
        <end position="498"/>
    </location>
</feature>
<protein>
    <submittedName>
        <fullName evidence="4">HMG domain-containing protein 3-like isoform X1</fullName>
    </submittedName>
</protein>
<sequence length="1310" mass="144573">MDAAVMDAVYEGTEVKIITEEVEGCYAFMEVSSPKKKKKCKSHGESLEKAKKPRSAYLLYYFDIHQSMQQEYPHLPQSEINKRISENWKRLNVADKGYYLERAKLEKQGIDPDSQVAGPSADVPGFRKILPRSNYVLIPKSTVPEESVAQQVDLCLRQGEPDSEAAPQTLSHDTLFSPMGLGSEVELPEHCIAIEGLTNETAAALSQSGALQEILSQFSSTTQGKEPAAFVLEEEPAVELVEGQAYGAVSVVIEETLVDGSGTVAAPTTTGQQTWDEGHLVTIIPNQEVAENNVSSGSSSLILLPINTKPDASANPSFKLANHYILNWGRGSCRTPGCLFSYVTRHKPPQCPQCGKHLGGKWVPSSSSETSGKKALAKAATTGNKVPSKKQQEASGETSRPSLETFEAVTQLIVSASSYEMNSEPQWKEVVVKETAEVVSTLQSGKEETAERIMKKPENNGTKEAGKRGNAITRQSTAGGTNCKTPTLLIHSTQSTAAKSLPPVTSAHSAKSKGREKPAVVAPKRPVRAILPAPAQSRPELGAAYVQWVAVPPNKLKDFEMPKNNSKPVKRSCVKVSGLKANTLKHLGHPVKQTVEEQAVASLTDMNQNASSEKGVKILSILSYKHNPSTSLDLGLSTARGRGKCKNPSCDYVYKNRHKPLVCPSCGWDLTKDKQGKKPKLFENMSIPAPALLDPYQPLSAAQQEVQRQSTLQLLRKTVLIPESEGELAEAMALIQELNGTQVVLSMGNEETIAIEQTGWPRYYESAATQCALCDFPLFKGGQSSIAGQEDCWLLTDSHIQTATVQLKICLNPQCLALHSFNDIHMGLFNVGNKLLVSLDLFFKIRNQIKLGHNPKDAALHILDTVQSQPVNTLNPSEISQIQELLYNGYWAFECFTIRDYNDMICGVCGIAPKMEIAQRNTENVLHLKNVQFTWPDFLARDEVNVDDFWSTMEGEAIEQAAFPSSMPVIKFDASIIAPFFPPLMRNSVVVNTEKDKYSCEQIVKGDIGDLVRLIHTGTFKPDQISSYSEKELRDILNCCDIPHRPEDTQEQMRVSLLALYAYIQNGTAKQHPPDLTGGKLYKVCPHQVVCGSKCIVRGESARDHVDLLVSSRYWPPVYAVDMAKQVAVSTDVWYPELAAQMWGKNQGCFSDPMELPEYVSCIELQDQQYNMDLTVPENSTVHPITKSSSRWIVCSEVDQETSGDPLSQHHSLSLCRELEPYSAIISTIQDSKTSNVRQQPFSFDNAAYYYLYNRLIDFLTSKDIVNNQIADILQTCQPGEVVIRDSLYRLGVAQINTEVEPEEVEVEQQ</sequence>
<dbReference type="InterPro" id="IPR036910">
    <property type="entry name" value="HMG_box_dom_sf"/>
</dbReference>
<feature type="region of interest" description="Disordered" evidence="2">
    <location>
        <begin position="459"/>
        <end position="521"/>
    </location>
</feature>
<proteinExistence type="predicted"/>
<dbReference type="InterPro" id="IPR040648">
    <property type="entry name" value="HMGXB3_CxC4"/>
</dbReference>
<reference evidence="4 5" key="1">
    <citation type="submission" date="2021-05" db="EMBL/GenBank/DDBJ databases">
        <authorList>
            <person name="Zahm M."/>
            <person name="Klopp C."/>
            <person name="Cabau C."/>
            <person name="Kuhl H."/>
            <person name="Suciu R."/>
            <person name="Ciorpac M."/>
            <person name="Holostenco D."/>
            <person name="Gessner J."/>
            <person name="Wuertz S."/>
            <person name="Hohne C."/>
            <person name="Stock M."/>
            <person name="Gislard M."/>
            <person name="Lluch J."/>
            <person name="Milhes M."/>
            <person name="Lampietro C."/>
            <person name="Lopez Roques C."/>
            <person name="Donnadieu C."/>
            <person name="Du K."/>
            <person name="Schartl M."/>
            <person name="Guiguen Y."/>
        </authorList>
    </citation>
    <scope>NUCLEOTIDE SEQUENCE [LARGE SCALE GENOMIC DNA]</scope>
    <source>
        <strain evidence="4">Hh-F2</strain>
        <tissue evidence="4">Blood</tissue>
    </source>
</reference>
<dbReference type="EMBL" id="JAHFZB010000025">
    <property type="protein sequence ID" value="KAK6474684.1"/>
    <property type="molecule type" value="Genomic_DNA"/>
</dbReference>
<accession>A0ABR0YQ09</accession>
<keyword evidence="1" id="KW-0238">DNA-binding</keyword>
<keyword evidence="5" id="KW-1185">Reference proteome</keyword>
<keyword evidence="1" id="KW-0539">Nucleus</keyword>
<evidence type="ECO:0000256" key="1">
    <source>
        <dbReference type="PROSITE-ProRule" id="PRU00267"/>
    </source>
</evidence>
<evidence type="ECO:0000313" key="5">
    <source>
        <dbReference type="Proteomes" id="UP001369086"/>
    </source>
</evidence>
<feature type="DNA-binding region" description="HMG box" evidence="1">
    <location>
        <begin position="50"/>
        <end position="108"/>
    </location>
</feature>
<dbReference type="Proteomes" id="UP001369086">
    <property type="component" value="Unassembled WGS sequence"/>
</dbReference>
<dbReference type="Pfam" id="PF18717">
    <property type="entry name" value="CxC4"/>
    <property type="match status" value="1"/>
</dbReference>
<dbReference type="Pfam" id="PF09011">
    <property type="entry name" value="HMG_box_2"/>
    <property type="match status" value="1"/>
</dbReference>
<feature type="compositionally biased region" description="Polar residues" evidence="2">
    <location>
        <begin position="393"/>
        <end position="402"/>
    </location>
</feature>
<dbReference type="SMART" id="SM00398">
    <property type="entry name" value="HMG"/>
    <property type="match status" value="1"/>
</dbReference>
<dbReference type="SUPFAM" id="SSF47095">
    <property type="entry name" value="HMG-box"/>
    <property type="match status" value="1"/>
</dbReference>
<evidence type="ECO:0000259" key="3">
    <source>
        <dbReference type="PROSITE" id="PS50118"/>
    </source>
</evidence>
<gene>
    <name evidence="4" type="ORF">HHUSO_G25548</name>
</gene>
<evidence type="ECO:0000313" key="4">
    <source>
        <dbReference type="EMBL" id="KAK6474684.1"/>
    </source>
</evidence>
<dbReference type="Gene3D" id="1.10.30.10">
    <property type="entry name" value="High mobility group box domain"/>
    <property type="match status" value="1"/>
</dbReference>